<feature type="domain" description="4Fe-4S ferredoxin-type" evidence="5">
    <location>
        <begin position="84"/>
        <end position="112"/>
    </location>
</feature>
<evidence type="ECO:0000313" key="7">
    <source>
        <dbReference type="Proteomes" id="UP000006556"/>
    </source>
</evidence>
<accession>A5D4I9</accession>
<dbReference type="InterPro" id="IPR017896">
    <property type="entry name" value="4Fe4S_Fe-S-bd"/>
</dbReference>
<gene>
    <name evidence="6" type="ordered locus">PTH_0668</name>
</gene>
<dbReference type="Pfam" id="PF02906">
    <property type="entry name" value="Fe_hyd_lg_C"/>
    <property type="match status" value="1"/>
</dbReference>
<dbReference type="PROSITE" id="PS51379">
    <property type="entry name" value="4FE4S_FER_2"/>
    <property type="match status" value="2"/>
</dbReference>
<evidence type="ECO:0000256" key="1">
    <source>
        <dbReference type="ARBA" id="ARBA00022723"/>
    </source>
</evidence>
<evidence type="ECO:0000313" key="6">
    <source>
        <dbReference type="EMBL" id="BAF58849.1"/>
    </source>
</evidence>
<dbReference type="NCBIfam" id="TIGR02512">
    <property type="entry name" value="FeFe_hydrog_A"/>
    <property type="match status" value="1"/>
</dbReference>
<dbReference type="SMART" id="SM00902">
    <property type="entry name" value="Fe_hyd_SSU"/>
    <property type="match status" value="1"/>
</dbReference>
<reference evidence="7" key="1">
    <citation type="journal article" date="2008" name="Genome Res.">
        <title>The genome of Pelotomaculum thermopropionicum reveals niche-associated evolution in anaerobic microbiota.</title>
        <authorList>
            <person name="Kosaka T."/>
            <person name="Kato S."/>
            <person name="Shimoyama T."/>
            <person name="Ishii S."/>
            <person name="Abe T."/>
            <person name="Watanabe K."/>
        </authorList>
    </citation>
    <scope>NUCLEOTIDE SEQUENCE [LARGE SCALE GENOMIC DNA]</scope>
    <source>
        <strain evidence="7">DSM 13744 / JCM 10971 / SI</strain>
    </source>
</reference>
<protein>
    <submittedName>
        <fullName evidence="6">Iron only hydrogenase large subunit, C-terminal domain</fullName>
    </submittedName>
</protein>
<dbReference type="AlphaFoldDB" id="A5D4I9"/>
<dbReference type="Gene3D" id="3.30.70.20">
    <property type="match status" value="1"/>
</dbReference>
<dbReference type="Gene3D" id="3.40.950.10">
    <property type="entry name" value="Fe-only Hydrogenase (Larger Subunit), Chain L, domain 3"/>
    <property type="match status" value="1"/>
</dbReference>
<dbReference type="GO" id="GO:0008901">
    <property type="term" value="F:ferredoxin hydrogenase activity"/>
    <property type="evidence" value="ECO:0007669"/>
    <property type="project" value="InterPro"/>
</dbReference>
<dbReference type="InterPro" id="IPR009016">
    <property type="entry name" value="Fe_hydrogenase"/>
</dbReference>
<dbReference type="Proteomes" id="UP000006556">
    <property type="component" value="Chromosome"/>
</dbReference>
<dbReference type="GO" id="GO:0005506">
    <property type="term" value="F:iron ion binding"/>
    <property type="evidence" value="ECO:0007669"/>
    <property type="project" value="InterPro"/>
</dbReference>
<proteinExistence type="predicted"/>
<dbReference type="InterPro" id="IPR050340">
    <property type="entry name" value="Cytosolic_Fe-S_CAF"/>
</dbReference>
<dbReference type="InterPro" id="IPR013352">
    <property type="entry name" value="Fe_hydrogenase_subset"/>
</dbReference>
<evidence type="ECO:0000256" key="4">
    <source>
        <dbReference type="SAM" id="Phobius"/>
    </source>
</evidence>
<dbReference type="PANTHER" id="PTHR11615">
    <property type="entry name" value="NITRATE, FORMATE, IRON DEHYDROGENASE"/>
    <property type="match status" value="1"/>
</dbReference>
<dbReference type="PROSITE" id="PS51318">
    <property type="entry name" value="TAT"/>
    <property type="match status" value="1"/>
</dbReference>
<sequence length="530" mass="57982">MEDSKRGIEQENINQEKKEMTRRSFLKMIAGTGLLVGLSGALAGCVEKSPEHAGGKGWLPYQYNVAGNLPAQVRGRVPIDADNPSITRDDQKCILCGQCLEVCKNVESVYGYYDLPVVDETICINCGQCSMACPSGAISERDDTKKVFEALADKDKFVLVQTAPATRVALGEEFGLPPGTWVQGQQVAALRRLGFNAVLDTNFAADLTIMEEATELIKRIKGEVKKPLPQFTSCSPGWIKFCEYFYPELIPNISSCKSPQQMFGALAKTYYARARGIDPENIVSVSVMPCTAKKFEAQRPEMNASAKYWKRGNLRDVDVVLTTRELARMLKEKQIDLTALPEENYDKLMGEETGGAVIFGATGGVMEAAARTAYFLITGQEPPALFLNLTPVRGLAGVKEAAAEIPGVGTLRVAVSHGMANGRKILNAVREGKAPWHFVEFMTCPGGCIAGGGQPRTAVPPSDTVREQRLAALYKADASLSKRKSYENEEVAALYRDFLGHPMSELAEELLHTEYHSRADRLKRILAQAV</sequence>
<evidence type="ECO:0000256" key="2">
    <source>
        <dbReference type="ARBA" id="ARBA00023004"/>
    </source>
</evidence>
<keyword evidence="4" id="KW-0472">Membrane</keyword>
<feature type="domain" description="4Fe-4S ferredoxin-type" evidence="5">
    <location>
        <begin position="114"/>
        <end position="143"/>
    </location>
</feature>
<dbReference type="InterPro" id="IPR006311">
    <property type="entry name" value="TAT_signal"/>
</dbReference>
<keyword evidence="4" id="KW-0812">Transmembrane</keyword>
<dbReference type="SUPFAM" id="SSF53920">
    <property type="entry name" value="Fe-only hydrogenase"/>
    <property type="match status" value="1"/>
</dbReference>
<keyword evidence="4" id="KW-1133">Transmembrane helix</keyword>
<keyword evidence="7" id="KW-1185">Reference proteome</keyword>
<dbReference type="Gene3D" id="3.40.50.1780">
    <property type="match status" value="1"/>
</dbReference>
<dbReference type="Gene3D" id="4.10.260.20">
    <property type="entry name" value="Iron hydrogenase, small subunit"/>
    <property type="match status" value="1"/>
</dbReference>
<organism evidence="6 7">
    <name type="scientific">Pelotomaculum thermopropionicum (strain DSM 13744 / JCM 10971 / SI)</name>
    <dbReference type="NCBI Taxonomy" id="370438"/>
    <lineage>
        <taxon>Bacteria</taxon>
        <taxon>Bacillati</taxon>
        <taxon>Bacillota</taxon>
        <taxon>Clostridia</taxon>
        <taxon>Eubacteriales</taxon>
        <taxon>Desulfotomaculaceae</taxon>
        <taxon>Pelotomaculum</taxon>
    </lineage>
</organism>
<dbReference type="KEGG" id="pth:PTH_0668"/>
<keyword evidence="3" id="KW-0411">Iron-sulfur</keyword>
<dbReference type="Pfam" id="PF02256">
    <property type="entry name" value="Fe_hyd_SSU"/>
    <property type="match status" value="1"/>
</dbReference>
<dbReference type="Pfam" id="PF00037">
    <property type="entry name" value="Fer4"/>
    <property type="match status" value="1"/>
</dbReference>
<dbReference type="GO" id="GO:0051536">
    <property type="term" value="F:iron-sulfur cluster binding"/>
    <property type="evidence" value="ECO:0007669"/>
    <property type="project" value="UniProtKB-KW"/>
</dbReference>
<dbReference type="eggNOG" id="COG4624">
    <property type="taxonomic scope" value="Bacteria"/>
</dbReference>
<evidence type="ECO:0000256" key="3">
    <source>
        <dbReference type="ARBA" id="ARBA00023014"/>
    </source>
</evidence>
<dbReference type="STRING" id="370438.PTH_0668"/>
<dbReference type="InterPro" id="IPR036991">
    <property type="entry name" value="Fe_hydrogenase_ssu_sf"/>
</dbReference>
<dbReference type="InterPro" id="IPR017900">
    <property type="entry name" value="4Fe4S_Fe_S_CS"/>
</dbReference>
<dbReference type="EMBL" id="AP009389">
    <property type="protein sequence ID" value="BAF58849.1"/>
    <property type="molecule type" value="Genomic_DNA"/>
</dbReference>
<keyword evidence="2" id="KW-0408">Iron</keyword>
<dbReference type="HOGENOM" id="CLU_018240_2_0_9"/>
<feature type="transmembrane region" description="Helical" evidence="4">
    <location>
        <begin position="25"/>
        <end position="43"/>
    </location>
</feature>
<evidence type="ECO:0000259" key="5">
    <source>
        <dbReference type="PROSITE" id="PS51379"/>
    </source>
</evidence>
<dbReference type="eggNOG" id="COG3383">
    <property type="taxonomic scope" value="Bacteria"/>
</dbReference>
<dbReference type="SUPFAM" id="SSF54862">
    <property type="entry name" value="4Fe-4S ferredoxins"/>
    <property type="match status" value="1"/>
</dbReference>
<dbReference type="InterPro" id="IPR003149">
    <property type="entry name" value="Fe_hydrogenase_ssu"/>
</dbReference>
<dbReference type="PROSITE" id="PS00198">
    <property type="entry name" value="4FE4S_FER_1"/>
    <property type="match status" value="1"/>
</dbReference>
<dbReference type="InterPro" id="IPR004108">
    <property type="entry name" value="Fe_hydrogenase_lsu_C"/>
</dbReference>
<keyword evidence="1" id="KW-0479">Metal-binding</keyword>
<name>A5D4I9_PELTS</name>